<dbReference type="Gene3D" id="3.90.930.1">
    <property type="match status" value="1"/>
</dbReference>
<reference evidence="1 2" key="1">
    <citation type="submission" date="2018-07" db="EMBL/GenBank/DDBJ databases">
        <title>Chitinophaga K2CV101002-2 sp. nov., isolated from a monsoon evergreen broad-leaved forest soil.</title>
        <authorList>
            <person name="Lv Y."/>
        </authorList>
    </citation>
    <scope>NUCLEOTIDE SEQUENCE [LARGE SCALE GENOMIC DNA]</scope>
    <source>
        <strain evidence="1 2">GDMCC 1.1288</strain>
    </source>
</reference>
<organism evidence="1 2">
    <name type="scientific">Chitinophaga silvatica</name>
    <dbReference type="NCBI Taxonomy" id="2282649"/>
    <lineage>
        <taxon>Bacteria</taxon>
        <taxon>Pseudomonadati</taxon>
        <taxon>Bacteroidota</taxon>
        <taxon>Chitinophagia</taxon>
        <taxon>Chitinophagales</taxon>
        <taxon>Chitinophagaceae</taxon>
        <taxon>Chitinophaga</taxon>
    </lineage>
</organism>
<dbReference type="AlphaFoldDB" id="A0A3E1Y924"/>
<sequence>MKEYLSQLFIFSVIVIGVSACQPKELILSKWPGGQKQATVKIFMGDTTFLLDAFYCAYYPNGKVWKTGYFKKNLEEGKWMYFYQSGNKKCYGEFMSGRKMGSYQTYYESGEVEQKGMYVNDKLVDYHYYNPDGTIKPQNEDLSRLIVAQPQKWTEMEKNEIWITTYAAVASTYLHSTEFCDCVVNLLEKKCNFQDIKTLTDKQLGDLLIFLSEKKLDCFHLLEKPLKK</sequence>
<evidence type="ECO:0000313" key="2">
    <source>
        <dbReference type="Proteomes" id="UP000260644"/>
    </source>
</evidence>
<dbReference type="EMBL" id="QPMM01000007">
    <property type="protein sequence ID" value="RFS21890.1"/>
    <property type="molecule type" value="Genomic_DNA"/>
</dbReference>
<dbReference type="PROSITE" id="PS51257">
    <property type="entry name" value="PROKAR_LIPOPROTEIN"/>
    <property type="match status" value="1"/>
</dbReference>
<protein>
    <recommendedName>
        <fullName evidence="3">MORN repeat variant</fullName>
    </recommendedName>
</protein>
<dbReference type="Proteomes" id="UP000260644">
    <property type="component" value="Unassembled WGS sequence"/>
</dbReference>
<accession>A0A3E1Y924</accession>
<keyword evidence="2" id="KW-1185">Reference proteome</keyword>
<dbReference type="OrthoDB" id="9812747at2"/>
<name>A0A3E1Y924_9BACT</name>
<gene>
    <name evidence="1" type="ORF">DVR12_14660</name>
</gene>
<comment type="caution">
    <text evidence="1">The sequence shown here is derived from an EMBL/GenBank/DDBJ whole genome shotgun (WGS) entry which is preliminary data.</text>
</comment>
<evidence type="ECO:0000313" key="1">
    <source>
        <dbReference type="EMBL" id="RFS21890.1"/>
    </source>
</evidence>
<dbReference type="SUPFAM" id="SSF82185">
    <property type="entry name" value="Histone H3 K4-specific methyltransferase SET7/9 N-terminal domain"/>
    <property type="match status" value="1"/>
</dbReference>
<evidence type="ECO:0008006" key="3">
    <source>
        <dbReference type="Google" id="ProtNLM"/>
    </source>
</evidence>
<proteinExistence type="predicted"/>
<dbReference type="RefSeq" id="WP_116976533.1">
    <property type="nucleotide sequence ID" value="NZ_QPMM01000007.1"/>
</dbReference>